<proteinExistence type="predicted"/>
<comment type="caution">
    <text evidence="1">The sequence shown here is derived from an EMBL/GenBank/DDBJ whole genome shotgun (WGS) entry which is preliminary data.</text>
</comment>
<name>A0A150P2T9_SORCE</name>
<dbReference type="EMBL" id="JELX01004211">
    <property type="protein sequence ID" value="KYF49768.1"/>
    <property type="molecule type" value="Genomic_DNA"/>
</dbReference>
<evidence type="ECO:0000313" key="2">
    <source>
        <dbReference type="Proteomes" id="UP000075604"/>
    </source>
</evidence>
<reference evidence="1 2" key="1">
    <citation type="submission" date="2014-02" db="EMBL/GenBank/DDBJ databases">
        <title>The small core and large imbalanced accessory genome model reveals a collaborative survival strategy of Sorangium cellulosum strains in nature.</title>
        <authorList>
            <person name="Han K."/>
            <person name="Peng R."/>
            <person name="Blom J."/>
            <person name="Li Y.-Z."/>
        </authorList>
    </citation>
    <scope>NUCLEOTIDE SEQUENCE [LARGE SCALE GENOMIC DNA]</scope>
    <source>
        <strain evidence="1 2">So0157-18</strain>
    </source>
</reference>
<sequence>MPHTPVDGFDLKALATVTAHLAARKEPRAAVLARAGLDELRWLAIEKTWMLRIATALLQRDPSLGQAYDAAFAAAKAKLEAGPDRPPPERG</sequence>
<dbReference type="Proteomes" id="UP000075604">
    <property type="component" value="Unassembled WGS sequence"/>
</dbReference>
<evidence type="ECO:0000313" key="1">
    <source>
        <dbReference type="EMBL" id="KYF49768.1"/>
    </source>
</evidence>
<dbReference type="AlphaFoldDB" id="A0A150P2T9"/>
<gene>
    <name evidence="1" type="ORF">BE04_24745</name>
</gene>
<organism evidence="1 2">
    <name type="scientific">Sorangium cellulosum</name>
    <name type="common">Polyangium cellulosum</name>
    <dbReference type="NCBI Taxonomy" id="56"/>
    <lineage>
        <taxon>Bacteria</taxon>
        <taxon>Pseudomonadati</taxon>
        <taxon>Myxococcota</taxon>
        <taxon>Polyangia</taxon>
        <taxon>Polyangiales</taxon>
        <taxon>Polyangiaceae</taxon>
        <taxon>Sorangium</taxon>
    </lineage>
</organism>
<protein>
    <submittedName>
        <fullName evidence="1">Uncharacterized protein</fullName>
    </submittedName>
</protein>
<accession>A0A150P2T9</accession>